<proteinExistence type="predicted"/>
<reference evidence="3" key="1">
    <citation type="journal article" date="2019" name="Int. J. Syst. Evol. Microbiol.">
        <title>The Global Catalogue of Microorganisms (GCM) 10K type strain sequencing project: providing services to taxonomists for standard genome sequencing and annotation.</title>
        <authorList>
            <consortium name="The Broad Institute Genomics Platform"/>
            <consortium name="The Broad Institute Genome Sequencing Center for Infectious Disease"/>
            <person name="Wu L."/>
            <person name="Ma J."/>
        </authorList>
    </citation>
    <scope>NUCLEOTIDE SEQUENCE [LARGE SCALE GENOMIC DNA]</scope>
    <source>
        <strain evidence="3">CGMCC 1.15407</strain>
    </source>
</reference>
<sequence>MACGQRNGSNTDNFHDNVRDQSASDPKVENICFAYLGEKDTVRLQIDQKADGKVKGVLVYKLFEKDLNSGSFEGEMSGDTLIAEYSFAAEGKRSKREVAFLFRDNLVLEGYGPVKEEDGVFRFETPNELEFGQGIQLLRINCEGGG</sequence>
<protein>
    <submittedName>
        <fullName evidence="2">Uncharacterized protein</fullName>
    </submittedName>
</protein>
<feature type="compositionally biased region" description="Polar residues" evidence="1">
    <location>
        <begin position="1"/>
        <end position="12"/>
    </location>
</feature>
<evidence type="ECO:0000313" key="3">
    <source>
        <dbReference type="Proteomes" id="UP000647339"/>
    </source>
</evidence>
<evidence type="ECO:0000256" key="1">
    <source>
        <dbReference type="SAM" id="MobiDB-lite"/>
    </source>
</evidence>
<comment type="caution">
    <text evidence="2">The sequence shown here is derived from an EMBL/GenBank/DDBJ whole genome shotgun (WGS) entry which is preliminary data.</text>
</comment>
<dbReference type="Proteomes" id="UP000647339">
    <property type="component" value="Unassembled WGS sequence"/>
</dbReference>
<accession>A0ABQ1V7N8</accession>
<organism evidence="2 3">
    <name type="scientific">Echinicola rosea</name>
    <dbReference type="NCBI Taxonomy" id="1807691"/>
    <lineage>
        <taxon>Bacteria</taxon>
        <taxon>Pseudomonadati</taxon>
        <taxon>Bacteroidota</taxon>
        <taxon>Cytophagia</taxon>
        <taxon>Cytophagales</taxon>
        <taxon>Cyclobacteriaceae</taxon>
        <taxon>Echinicola</taxon>
    </lineage>
</organism>
<feature type="region of interest" description="Disordered" evidence="1">
    <location>
        <begin position="1"/>
        <end position="22"/>
    </location>
</feature>
<name>A0ABQ1V7N8_9BACT</name>
<evidence type="ECO:0000313" key="2">
    <source>
        <dbReference type="EMBL" id="GGF42969.1"/>
    </source>
</evidence>
<gene>
    <name evidence="2" type="ORF">GCM10011339_34320</name>
</gene>
<dbReference type="EMBL" id="BMIU01000019">
    <property type="protein sequence ID" value="GGF42969.1"/>
    <property type="molecule type" value="Genomic_DNA"/>
</dbReference>
<keyword evidence="3" id="KW-1185">Reference proteome</keyword>